<dbReference type="Gene3D" id="3.90.1580.10">
    <property type="entry name" value="paralog of FGE (formylglycine-generating enzyme)"/>
    <property type="match status" value="1"/>
</dbReference>
<dbReference type="Proteomes" id="UP001230908">
    <property type="component" value="Unassembled WGS sequence"/>
</dbReference>
<dbReference type="PANTHER" id="PTHR23150:SF19">
    <property type="entry name" value="FORMYLGLYCINE-GENERATING ENZYME"/>
    <property type="match status" value="1"/>
</dbReference>
<dbReference type="InterPro" id="IPR005532">
    <property type="entry name" value="SUMF_dom"/>
</dbReference>
<sequence>MMRRIEGGTLLMGSEEFYPEEGPVVEVAVAAFEIDETAVSNAEFARFVAETGYVTVAERPLDPAEFDIPEPAGRAAGSLVFTPTRGPVDLGDWRQWWRWVPGAQWRHPRGPGSTIEGMGDHPVVQIAFDDAVAYAAWAGKRLPTEPEWEWAARGGLVGARFAWGDDPQEPDALRANTWQGRFPYLNTGANGWIGTAPVRSFPPNGYGLFEMTGNTWEWTDTTWSTHESADGSGHCGCGPDATSGDRVLKGGSHLCSPDYCLRYRPAARSRQSVDSAATHIGFRCARSVRGAM</sequence>
<feature type="domain" description="Sulfatase-modifying factor enzyme-like" evidence="1">
    <location>
        <begin position="4"/>
        <end position="286"/>
    </location>
</feature>
<accession>A0ABU0ZPQ5</accession>
<keyword evidence="3" id="KW-1185">Reference proteome</keyword>
<evidence type="ECO:0000259" key="1">
    <source>
        <dbReference type="Pfam" id="PF03781"/>
    </source>
</evidence>
<dbReference type="InterPro" id="IPR051043">
    <property type="entry name" value="Sulfatase_Mod_Factor_Kinase"/>
</dbReference>
<dbReference type="SUPFAM" id="SSF56436">
    <property type="entry name" value="C-type lectin-like"/>
    <property type="match status" value="1"/>
</dbReference>
<dbReference type="PANTHER" id="PTHR23150">
    <property type="entry name" value="SULFATASE MODIFYING FACTOR 1, 2"/>
    <property type="match status" value="1"/>
</dbReference>
<dbReference type="RefSeq" id="WP_308716275.1">
    <property type="nucleotide sequence ID" value="NZ_JAVHUY010000036.1"/>
</dbReference>
<gene>
    <name evidence="2" type="ORF">RB614_31255</name>
</gene>
<evidence type="ECO:0000313" key="2">
    <source>
        <dbReference type="EMBL" id="MDQ7909011.1"/>
    </source>
</evidence>
<name>A0ABU0ZPQ5_9ACTN</name>
<comment type="caution">
    <text evidence="2">The sequence shown here is derived from an EMBL/GenBank/DDBJ whole genome shotgun (WGS) entry which is preliminary data.</text>
</comment>
<proteinExistence type="predicted"/>
<evidence type="ECO:0000313" key="3">
    <source>
        <dbReference type="Proteomes" id="UP001230908"/>
    </source>
</evidence>
<organism evidence="2 3">
    <name type="scientific">Phytohabitans maris</name>
    <dbReference type="NCBI Taxonomy" id="3071409"/>
    <lineage>
        <taxon>Bacteria</taxon>
        <taxon>Bacillati</taxon>
        <taxon>Actinomycetota</taxon>
        <taxon>Actinomycetes</taxon>
        <taxon>Micromonosporales</taxon>
        <taxon>Micromonosporaceae</taxon>
    </lineage>
</organism>
<dbReference type="Pfam" id="PF03781">
    <property type="entry name" value="FGE-sulfatase"/>
    <property type="match status" value="1"/>
</dbReference>
<dbReference type="EMBL" id="JAVHUY010000036">
    <property type="protein sequence ID" value="MDQ7909011.1"/>
    <property type="molecule type" value="Genomic_DNA"/>
</dbReference>
<dbReference type="InterPro" id="IPR016187">
    <property type="entry name" value="CTDL_fold"/>
</dbReference>
<protein>
    <submittedName>
        <fullName evidence="2">Formylglycine-generating enzyme family protein</fullName>
    </submittedName>
</protein>
<dbReference type="InterPro" id="IPR042095">
    <property type="entry name" value="SUMF_sf"/>
</dbReference>
<reference evidence="2 3" key="1">
    <citation type="submission" date="2023-08" db="EMBL/GenBank/DDBJ databases">
        <title>Phytohabitans sansha sp. nov., isolated from marine sediment.</title>
        <authorList>
            <person name="Zhao Y."/>
            <person name="Yi K."/>
        </authorList>
    </citation>
    <scope>NUCLEOTIDE SEQUENCE [LARGE SCALE GENOMIC DNA]</scope>
    <source>
        <strain evidence="2 3">ZYX-F-186</strain>
    </source>
</reference>